<name>A0ACB9SQJ0_HOLOL</name>
<evidence type="ECO:0000313" key="1">
    <source>
        <dbReference type="EMBL" id="KAI4457388.1"/>
    </source>
</evidence>
<gene>
    <name evidence="1" type="ORF">MML48_7g00002065</name>
</gene>
<dbReference type="Proteomes" id="UP001056778">
    <property type="component" value="Chromosome 7"/>
</dbReference>
<sequence>MNVYLLKTQLEGVVNTPCYFLQNDKENLDLEFLFEDTLIEDLQHSARLNFTESNPYSLVTRVDLPADYEDNDDTISISKSILSSASSLIDSIDSKLVKEKPVPKKGSKTDHIEKWLQSTAPTTLNQPGKRLFKDNRDQHIEMPTFQKGDRETVMVTHLMSPDCFYVQLGKMSGPLSRLSKTIDKHIRSKSVIIVQVPEINDLYLVKYMSDGVTHWCRGRIIEYLPDQKMYTVYFIDYGNTATVKREDIAMIPPDLKRLIPFAIKCKFFDLYPAKGNSWDPNAVLTMAKIISNNELLMIVIEVSPDCLEVDLLTTDCDTSLRDALKFLGYGIPYCKYPTDLDMIKKQLKNTETLKLYTNNEQFKREESLDVIISYAINPHNIYINLKNSKNDLIKLHENMDNFYRDNRKGYIYSPREDMVVAVLYSDSISSSWRRGIITQSSEGRGMVTVKLVDIGMTICVAWDQVRKLDGRFVAQYCQAKLVKMTHVKPPNGADFWPPNAVDFFTKFIKTETTLKMVVNEVGNPPEVVFFECFPSVHNCLNAMLVKSEFAESTGDLSSTVEWPQFGYETKKEDESFTISMLKTIQSTNHHLQDTSAKDDVDSDGEEMTDNIYRKPIEVISAESPDLIYVTFTDNKQKLHEFQLELKHFYTKTKLQPAQWVVGHPCVVYHRKRYYRGIITEVLSNEKYLVSLKDFAISVEVKGKHIGILDERFTKDPQFAIRCHLADVLPAGGTAKWSGMACEFLQDILKNNSNLYLARKGELDKERKSMPVLIWYTEFLPGGALESSKTILHLVNKLLLKNGLALKPVVPKTDHIEAAIKDVETDEKDRDSIQSVSTETEDHECSSSVSSNSVAGALKPSTSKIDWNDLIEMQKQCPEQIIRDWMPPLQFTKDEFKAIVTFVNDNGEIFLHDMEKEPLLKEMEVNMHQYFQTRTDTDTDTTWSAGEMCSVRYFLNKKWYRGKILSVSDSSIKVLMVDYGNEDDCSPLDLSKEILFYDVPIIANKIVLDGVFPRENQWLTSDLDVLHAQIVDKHVSVRLVSQQILGLPTPAIVKLGTLNINDFIIENSKNLSKINRPKPIQANCFELPASEHFEKGKQSFDDMSREINFLFTEQDSLKTFDEGQVCIALFPEDNQWYRGQIVKELNADEVYVWFVDFGNFESLNKKDVRQLQDCWLEVPVEHHIATIHGIKIADEKDHQEVLNEMISYCGACQLAKIIVDKPLSLELYKKDAIDDLSYQDLIDRGLLQVVNEIEQIHIST</sequence>
<reference evidence="1" key="1">
    <citation type="submission" date="2022-04" db="EMBL/GenBank/DDBJ databases">
        <title>Chromosome-scale genome assembly of Holotrichia oblita Faldermann.</title>
        <authorList>
            <person name="Rongchong L."/>
        </authorList>
    </citation>
    <scope>NUCLEOTIDE SEQUENCE</scope>
    <source>
        <strain evidence="1">81SQS9</strain>
    </source>
</reference>
<proteinExistence type="predicted"/>
<protein>
    <submittedName>
        <fullName evidence="1">Ring finger protein 17</fullName>
    </submittedName>
</protein>
<dbReference type="EMBL" id="CM043021">
    <property type="protein sequence ID" value="KAI4457388.1"/>
    <property type="molecule type" value="Genomic_DNA"/>
</dbReference>
<organism evidence="1 2">
    <name type="scientific">Holotrichia oblita</name>
    <name type="common">Chafer beetle</name>
    <dbReference type="NCBI Taxonomy" id="644536"/>
    <lineage>
        <taxon>Eukaryota</taxon>
        <taxon>Metazoa</taxon>
        <taxon>Ecdysozoa</taxon>
        <taxon>Arthropoda</taxon>
        <taxon>Hexapoda</taxon>
        <taxon>Insecta</taxon>
        <taxon>Pterygota</taxon>
        <taxon>Neoptera</taxon>
        <taxon>Endopterygota</taxon>
        <taxon>Coleoptera</taxon>
        <taxon>Polyphaga</taxon>
        <taxon>Scarabaeiformia</taxon>
        <taxon>Scarabaeidae</taxon>
        <taxon>Melolonthinae</taxon>
        <taxon>Holotrichia</taxon>
    </lineage>
</organism>
<keyword evidence="2" id="KW-1185">Reference proteome</keyword>
<evidence type="ECO:0000313" key="2">
    <source>
        <dbReference type="Proteomes" id="UP001056778"/>
    </source>
</evidence>
<accession>A0ACB9SQJ0</accession>
<comment type="caution">
    <text evidence="1">The sequence shown here is derived from an EMBL/GenBank/DDBJ whole genome shotgun (WGS) entry which is preliminary data.</text>
</comment>